<evidence type="ECO:0000256" key="2">
    <source>
        <dbReference type="SAM" id="Phobius"/>
    </source>
</evidence>
<keyword evidence="2" id="KW-1133">Transmembrane helix</keyword>
<dbReference type="PROSITE" id="PS51746">
    <property type="entry name" value="PPM_2"/>
    <property type="match status" value="1"/>
</dbReference>
<keyword evidence="2" id="KW-0472">Membrane</keyword>
<evidence type="ECO:0000313" key="5">
    <source>
        <dbReference type="EMBL" id="MBE1426664.1"/>
    </source>
</evidence>
<dbReference type="CDD" id="cd06225">
    <property type="entry name" value="HAMP"/>
    <property type="match status" value="1"/>
</dbReference>
<evidence type="ECO:0000313" key="6">
    <source>
        <dbReference type="Proteomes" id="UP000639010"/>
    </source>
</evidence>
<dbReference type="InterPro" id="IPR036457">
    <property type="entry name" value="PPM-type-like_dom_sf"/>
</dbReference>
<dbReference type="Pfam" id="PF07228">
    <property type="entry name" value="SpoIIE"/>
    <property type="match status" value="1"/>
</dbReference>
<dbReference type="PANTHER" id="PTHR43156">
    <property type="entry name" value="STAGE II SPORULATION PROTEIN E-RELATED"/>
    <property type="match status" value="1"/>
</dbReference>
<dbReference type="SMART" id="SM00304">
    <property type="entry name" value="HAMP"/>
    <property type="match status" value="1"/>
</dbReference>
<dbReference type="EC" id="3.1.3.3" evidence="5"/>
<keyword evidence="2" id="KW-0812">Transmembrane</keyword>
<dbReference type="SUPFAM" id="SSF158472">
    <property type="entry name" value="HAMP domain-like"/>
    <property type="match status" value="1"/>
</dbReference>
<feature type="domain" description="PPM-type phosphatase" evidence="4">
    <location>
        <begin position="479"/>
        <end position="698"/>
    </location>
</feature>
<dbReference type="SMART" id="SM00331">
    <property type="entry name" value="PP2C_SIG"/>
    <property type="match status" value="1"/>
</dbReference>
<accession>A0ABR9H7I6</accession>
<dbReference type="InterPro" id="IPR052016">
    <property type="entry name" value="Bact_Sigma-Reg"/>
</dbReference>
<feature type="domain" description="HAMP" evidence="3">
    <location>
        <begin position="402"/>
        <end position="454"/>
    </location>
</feature>
<gene>
    <name evidence="5" type="ORF">H4684_003330</name>
</gene>
<dbReference type="PANTHER" id="PTHR43156:SF2">
    <property type="entry name" value="STAGE II SPORULATION PROTEIN E"/>
    <property type="match status" value="1"/>
</dbReference>
<evidence type="ECO:0000256" key="1">
    <source>
        <dbReference type="ARBA" id="ARBA00022801"/>
    </source>
</evidence>
<keyword evidence="1 5" id="KW-0378">Hydrolase</keyword>
<comment type="caution">
    <text evidence="5">The sequence shown here is derived from an EMBL/GenBank/DDBJ whole genome shotgun (WGS) entry which is preliminary data.</text>
</comment>
<dbReference type="Gene3D" id="3.60.40.10">
    <property type="entry name" value="PPM-type phosphatase domain"/>
    <property type="match status" value="1"/>
</dbReference>
<dbReference type="RefSeq" id="WP_192624585.1">
    <property type="nucleotide sequence ID" value="NZ_JADBGG010000031.1"/>
</dbReference>
<dbReference type="InterPro" id="IPR003660">
    <property type="entry name" value="HAMP_dom"/>
</dbReference>
<evidence type="ECO:0000259" key="3">
    <source>
        <dbReference type="PROSITE" id="PS50885"/>
    </source>
</evidence>
<name>A0ABR9H7I6_9BACT</name>
<sequence length="705" mass="78157">MGIRNKLLVLLLFISLAPLLVVGFQFRDNLAALGDGLVDRSFNALMNTARTTLKRIVEDHARILRREQQLLESNAQFLASRIEGILYGHEHAATEPRFLPSAAQVFTARDDYYFLHRSGRQNLEVDFDSMEIENDRRSIPDPSASSLHDLLLPVLKNLKFRYSDLVLWIDIELSDATRITYPKSTSRMFLREPLYRDADTQHVRELAWSDPQIDPRTRLLVFNITSAIKDETGTVQGHVTLAVPVSALLHKNPHLGIFSDNAATFLASPETAPGSLERQLRIVAREQSQETQRGHWGRPGTDTWLLSDDVQSYAAMLQDLTATTSGIADMRSKGEDTLWAYAPIEPGGAALMVLVPKADVVRETLTAREFILAQIRSHIRSMGVIVLIVGGVVCAVAFILSKLFTRNISMLATAVARIARGDFAARADVRGKDEIGQLGKAFNRMVPELEDRIHIKNALEVAQQIQQNLLPTESPRFGGHDIAAVSEYCHETGGDYYGFIPRQGADGKSLVIAVGDVSGHGIPAALMMASARAYIRSQAACGKGLDDIVGRVNELVAEDTDRTGRFMTLFLLELTESGAIRWVRAGHDPALVYSPVEDRFEELRGEGLPLGVIRQTDFELHERPGLPEGRIIFIGTDGIWETMSADGEMFGKQRLKDTIRTHHDLPAAGIIREIIDAVNAFRGTEKKADDMTLAVIRFSSPTMHT</sequence>
<dbReference type="EMBL" id="JADBGG010000031">
    <property type="protein sequence ID" value="MBE1426664.1"/>
    <property type="molecule type" value="Genomic_DNA"/>
</dbReference>
<feature type="transmembrane region" description="Helical" evidence="2">
    <location>
        <begin position="382"/>
        <end position="400"/>
    </location>
</feature>
<dbReference type="GO" id="GO:0016787">
    <property type="term" value="F:hydrolase activity"/>
    <property type="evidence" value="ECO:0007669"/>
    <property type="project" value="UniProtKB-KW"/>
</dbReference>
<evidence type="ECO:0000259" key="4">
    <source>
        <dbReference type="PROSITE" id="PS51746"/>
    </source>
</evidence>
<dbReference type="Gene3D" id="6.10.340.10">
    <property type="match status" value="1"/>
</dbReference>
<dbReference type="Pfam" id="PF00672">
    <property type="entry name" value="HAMP"/>
    <property type="match status" value="1"/>
</dbReference>
<keyword evidence="6" id="KW-1185">Reference proteome</keyword>
<dbReference type="PROSITE" id="PS50885">
    <property type="entry name" value="HAMP"/>
    <property type="match status" value="1"/>
</dbReference>
<proteinExistence type="predicted"/>
<dbReference type="Proteomes" id="UP000639010">
    <property type="component" value="Unassembled WGS sequence"/>
</dbReference>
<organism evidence="5 6">
    <name type="scientific">Desulfomicrobium macestii</name>
    <dbReference type="NCBI Taxonomy" id="90731"/>
    <lineage>
        <taxon>Bacteria</taxon>
        <taxon>Pseudomonadati</taxon>
        <taxon>Thermodesulfobacteriota</taxon>
        <taxon>Desulfovibrionia</taxon>
        <taxon>Desulfovibrionales</taxon>
        <taxon>Desulfomicrobiaceae</taxon>
        <taxon>Desulfomicrobium</taxon>
    </lineage>
</organism>
<protein>
    <submittedName>
        <fullName evidence="5">Sigma-B regulation protein RsbU (Phosphoserine phosphatase)</fullName>
        <ecNumber evidence="5">3.1.3.3</ecNumber>
    </submittedName>
</protein>
<dbReference type="InterPro" id="IPR001932">
    <property type="entry name" value="PPM-type_phosphatase-like_dom"/>
</dbReference>
<reference evidence="5 6" key="1">
    <citation type="submission" date="2020-10" db="EMBL/GenBank/DDBJ databases">
        <title>Genomic Encyclopedia of Type Strains, Phase IV (KMG-IV): sequencing the most valuable type-strain genomes for metagenomic binning, comparative biology and taxonomic classification.</title>
        <authorList>
            <person name="Goeker M."/>
        </authorList>
    </citation>
    <scope>NUCLEOTIDE SEQUENCE [LARGE SCALE GENOMIC DNA]</scope>
    <source>
        <strain evidence="5 6">DSM 4194</strain>
    </source>
</reference>
<dbReference type="SUPFAM" id="SSF81606">
    <property type="entry name" value="PP2C-like"/>
    <property type="match status" value="1"/>
</dbReference>